<reference evidence="13 14" key="1">
    <citation type="submission" date="2015-09" db="EMBL/GenBank/DDBJ databases">
        <authorList>
            <consortium name="Pathogen Informatics"/>
        </authorList>
    </citation>
    <scope>NUCLEOTIDE SEQUENCE [LARGE SCALE GENOMIC DNA]</scope>
    <source>
        <strain evidence="13 14">2789STDY5834928</strain>
    </source>
</reference>
<feature type="binding site" evidence="10">
    <location>
        <position position="49"/>
    </location>
    <ligand>
        <name>[4Fe-4S] cluster</name>
        <dbReference type="ChEBI" id="CHEBI:49883"/>
        <label>1</label>
    </ligand>
</feature>
<keyword evidence="6 10" id="KW-0249">Electron transport</keyword>
<dbReference type="SUPFAM" id="SSF54862">
    <property type="entry name" value="4Fe-4S ferredoxins"/>
    <property type="match status" value="2"/>
</dbReference>
<feature type="domain" description="4Fe-4S ferredoxin-type" evidence="11">
    <location>
        <begin position="235"/>
        <end position="265"/>
    </location>
</feature>
<feature type="domain" description="4Fe-4S" evidence="12">
    <location>
        <begin position="32"/>
        <end position="91"/>
    </location>
</feature>
<comment type="cofactor">
    <cofactor evidence="10">
        <name>[4Fe-4S] cluster</name>
        <dbReference type="ChEBI" id="CHEBI:49883"/>
    </cofactor>
    <text evidence="10">Binds 3 [4Fe-4S] clusters.</text>
</comment>
<dbReference type="Gene3D" id="1.10.15.40">
    <property type="entry name" value="Electron transport complex subunit B, putative Fe-S cluster"/>
    <property type="match status" value="1"/>
</dbReference>
<evidence type="ECO:0000313" key="14">
    <source>
        <dbReference type="Proteomes" id="UP000095662"/>
    </source>
</evidence>
<feature type="binding site" evidence="10">
    <location>
        <position position="147"/>
    </location>
    <ligand>
        <name>[4Fe-4S] cluster</name>
        <dbReference type="ChEBI" id="CHEBI:49883"/>
        <label>2</label>
    </ligand>
</feature>
<dbReference type="GO" id="GO:0046872">
    <property type="term" value="F:metal ion binding"/>
    <property type="evidence" value="ECO:0007669"/>
    <property type="project" value="UniProtKB-KW"/>
</dbReference>
<evidence type="ECO:0000256" key="2">
    <source>
        <dbReference type="ARBA" id="ARBA00022485"/>
    </source>
</evidence>
<dbReference type="STRING" id="39492.ERS852540_01611"/>
<keyword evidence="2 10" id="KW-0004">4Fe-4S</keyword>
<keyword evidence="8 10" id="KW-0411">Iron-sulfur</keyword>
<dbReference type="PROSITE" id="PS51379">
    <property type="entry name" value="4FE4S_FER_2"/>
    <property type="match status" value="3"/>
</dbReference>
<dbReference type="GO" id="GO:0051539">
    <property type="term" value="F:4 iron, 4 sulfur cluster binding"/>
    <property type="evidence" value="ECO:0007669"/>
    <property type="project" value="UniProtKB-UniRule"/>
</dbReference>
<dbReference type="NCBIfam" id="TIGR01944">
    <property type="entry name" value="rnfB"/>
    <property type="match status" value="1"/>
</dbReference>
<dbReference type="EMBL" id="CZBY01000012">
    <property type="protein sequence ID" value="CUQ87881.1"/>
    <property type="molecule type" value="Genomic_DNA"/>
</dbReference>
<feature type="binding site" evidence="10">
    <location>
        <position position="57"/>
    </location>
    <ligand>
        <name>[4Fe-4S] cluster</name>
        <dbReference type="ChEBI" id="CHEBI:49883"/>
        <label>1</label>
    </ligand>
</feature>
<comment type="subunit">
    <text evidence="10">The complex is composed of six subunits: RnfA, RnfB, RnfC, RnfD, RnfE and RnfG.</text>
</comment>
<feature type="binding site" evidence="10">
    <location>
        <position position="137"/>
    </location>
    <ligand>
        <name>[4Fe-4S] cluster</name>
        <dbReference type="ChEBI" id="CHEBI:49883"/>
        <label>2</label>
    </ligand>
</feature>
<dbReference type="PANTHER" id="PTHR43560">
    <property type="entry name" value="ION-TRANSLOCATING OXIDOREDUCTASE COMPLEX SUBUNIT B"/>
    <property type="match status" value="1"/>
</dbReference>
<evidence type="ECO:0000256" key="10">
    <source>
        <dbReference type="HAMAP-Rule" id="MF_00463"/>
    </source>
</evidence>
<feature type="binding site" evidence="10">
    <location>
        <position position="180"/>
    </location>
    <ligand>
        <name>[4Fe-4S] cluster</name>
        <dbReference type="ChEBI" id="CHEBI:49883"/>
        <label>2</label>
    </ligand>
</feature>
<dbReference type="Pfam" id="PF13187">
    <property type="entry name" value="Fer4_9"/>
    <property type="match status" value="1"/>
</dbReference>
<feature type="binding site" evidence="10">
    <location>
        <position position="173"/>
    </location>
    <ligand>
        <name>[4Fe-4S] cluster</name>
        <dbReference type="ChEBI" id="CHEBI:49883"/>
        <label>3</label>
    </ligand>
</feature>
<dbReference type="InterPro" id="IPR050395">
    <property type="entry name" value="4Fe4S_Ferredoxin_RnfB"/>
</dbReference>
<dbReference type="CDD" id="cd10549">
    <property type="entry name" value="MtMvhB_like"/>
    <property type="match status" value="1"/>
</dbReference>
<keyword evidence="10" id="KW-1003">Cell membrane</keyword>
<comment type="similarity">
    <text evidence="10">Belongs to the 4Fe4S bacterial-type ferredoxin family. RnfB subfamily.</text>
</comment>
<evidence type="ECO:0000256" key="1">
    <source>
        <dbReference type="ARBA" id="ARBA00022448"/>
    </source>
</evidence>
<comment type="subcellular location">
    <subcellularLocation>
        <location evidence="10">Cell membrane</location>
    </subcellularLocation>
</comment>
<name>A0A174ZVM7_9FIRM</name>
<keyword evidence="7 10" id="KW-0408">Iron</keyword>
<dbReference type="OrthoDB" id="9789936at2"/>
<dbReference type="InterPro" id="IPR017896">
    <property type="entry name" value="4Fe4S_Fe-S-bd"/>
</dbReference>
<dbReference type="EC" id="7.-.-.-" evidence="10"/>
<feature type="region of interest" description="Hydrophobic" evidence="10">
    <location>
        <begin position="1"/>
        <end position="26"/>
    </location>
</feature>
<keyword evidence="5 10" id="KW-1278">Translocase</keyword>
<dbReference type="PROSITE" id="PS00198">
    <property type="entry name" value="4FE4S_FER_1"/>
    <property type="match status" value="1"/>
</dbReference>
<feature type="binding site" evidence="10">
    <location>
        <position position="151"/>
    </location>
    <ligand>
        <name>[4Fe-4S] cluster</name>
        <dbReference type="ChEBI" id="CHEBI:49883"/>
        <label>3</label>
    </ligand>
</feature>
<dbReference type="Gene3D" id="3.30.70.20">
    <property type="match status" value="2"/>
</dbReference>
<feature type="binding site" evidence="10">
    <location>
        <position position="176"/>
    </location>
    <ligand>
        <name>[4Fe-4S] cluster</name>
        <dbReference type="ChEBI" id="CHEBI:49883"/>
        <label>3</label>
    </ligand>
</feature>
<dbReference type="Proteomes" id="UP000095662">
    <property type="component" value="Unassembled WGS sequence"/>
</dbReference>
<protein>
    <recommendedName>
        <fullName evidence="10">Ion-translocating oxidoreductase complex subunit B</fullName>
        <ecNumber evidence="10">7.-.-.-</ecNumber>
    </recommendedName>
    <alternativeName>
        <fullName evidence="10">Rnf electron transport complex subunit B</fullName>
    </alternativeName>
</protein>
<keyword evidence="3 10" id="KW-0479">Metal-binding</keyword>
<dbReference type="GO" id="GO:0009055">
    <property type="term" value="F:electron transfer activity"/>
    <property type="evidence" value="ECO:0007669"/>
    <property type="project" value="InterPro"/>
</dbReference>
<sequence>MKEYILPILIFLGFGALSGILLLIASKVLAVKTDETEAKITEALPGANCGGCGYSGCAGYAAAVAHDGAPTNLCKPGGADVMKKINAIMGTEGGEFVREVAYVACNGCEKATKDRFTFTGTKSCAAVEKFYNGKGECRFGCDGYGDCAAVCGNDAITITDGVAVVDPAKCGGCGKCVTACPNHLIFLRKETSTVALRCSSKDSGKVTRTVCTNGCIGCKICEKKCPHGAVIVADNHAVIDYDKCTSCGTCVSACPRKCLVNITCTHSEKGEQADN</sequence>
<dbReference type="AlphaFoldDB" id="A0A174ZVM7"/>
<dbReference type="Pfam" id="PF12837">
    <property type="entry name" value="Fer4_6"/>
    <property type="match status" value="1"/>
</dbReference>
<dbReference type="PANTHER" id="PTHR43560:SF1">
    <property type="entry name" value="ION-TRANSLOCATING OXIDOREDUCTASE COMPLEX SUBUNIT B"/>
    <property type="match status" value="1"/>
</dbReference>
<evidence type="ECO:0000313" key="13">
    <source>
        <dbReference type="EMBL" id="CUQ87881.1"/>
    </source>
</evidence>
<keyword evidence="1 10" id="KW-0813">Transport</keyword>
<evidence type="ECO:0000256" key="3">
    <source>
        <dbReference type="ARBA" id="ARBA00022723"/>
    </source>
</evidence>
<feature type="binding site" evidence="10">
    <location>
        <position position="170"/>
    </location>
    <ligand>
        <name>[4Fe-4S] cluster</name>
        <dbReference type="ChEBI" id="CHEBI:49883"/>
        <label>3</label>
    </ligand>
</feature>
<dbReference type="InterPro" id="IPR017900">
    <property type="entry name" value="4Fe4S_Fe_S_CS"/>
</dbReference>
<dbReference type="PROSITE" id="PS51656">
    <property type="entry name" value="4FE4S"/>
    <property type="match status" value="1"/>
</dbReference>
<gene>
    <name evidence="10 13" type="primary">rnfB</name>
    <name evidence="13" type="ORF">ERS852540_01611</name>
</gene>
<keyword evidence="4 10" id="KW-0677">Repeat</keyword>
<evidence type="ECO:0000256" key="7">
    <source>
        <dbReference type="ARBA" id="ARBA00023004"/>
    </source>
</evidence>
<evidence type="ECO:0000256" key="6">
    <source>
        <dbReference type="ARBA" id="ARBA00022982"/>
    </source>
</evidence>
<feature type="binding site" evidence="10">
    <location>
        <position position="141"/>
    </location>
    <ligand>
        <name>[4Fe-4S] cluster</name>
        <dbReference type="ChEBI" id="CHEBI:49883"/>
        <label>2</label>
    </ligand>
</feature>
<dbReference type="GO" id="GO:0005886">
    <property type="term" value="C:plasma membrane"/>
    <property type="evidence" value="ECO:0007669"/>
    <property type="project" value="UniProtKB-SubCell"/>
</dbReference>
<evidence type="ECO:0000259" key="12">
    <source>
        <dbReference type="PROSITE" id="PS51656"/>
    </source>
</evidence>
<dbReference type="InterPro" id="IPR010207">
    <property type="entry name" value="Elect_transpt_cplx_RnfB/RsxB"/>
</dbReference>
<evidence type="ECO:0000259" key="11">
    <source>
        <dbReference type="PROSITE" id="PS51379"/>
    </source>
</evidence>
<dbReference type="HAMAP" id="MF_00463">
    <property type="entry name" value="RsxB_RnfB"/>
    <property type="match status" value="1"/>
</dbReference>
<comment type="function">
    <text evidence="10">Part of a membrane-bound complex that couples electron transfer with translocation of ions across the membrane.</text>
</comment>
<dbReference type="InterPro" id="IPR007202">
    <property type="entry name" value="4Fe-4S_dom"/>
</dbReference>
<evidence type="ECO:0000256" key="8">
    <source>
        <dbReference type="ARBA" id="ARBA00023014"/>
    </source>
</evidence>
<feature type="domain" description="4Fe-4S ferredoxin-type" evidence="11">
    <location>
        <begin position="161"/>
        <end position="190"/>
    </location>
</feature>
<dbReference type="Pfam" id="PF04060">
    <property type="entry name" value="FeS"/>
    <property type="match status" value="1"/>
</dbReference>
<accession>A0A174ZVM7</accession>
<evidence type="ECO:0000256" key="4">
    <source>
        <dbReference type="ARBA" id="ARBA00022737"/>
    </source>
</evidence>
<dbReference type="GO" id="GO:0022900">
    <property type="term" value="P:electron transport chain"/>
    <property type="evidence" value="ECO:0007669"/>
    <property type="project" value="UniProtKB-UniRule"/>
</dbReference>
<keyword evidence="9 10" id="KW-0472">Membrane</keyword>
<feature type="domain" description="4Fe-4S ferredoxin-type" evidence="11">
    <location>
        <begin position="206"/>
        <end position="234"/>
    </location>
</feature>
<proteinExistence type="inferred from homology"/>
<evidence type="ECO:0000256" key="9">
    <source>
        <dbReference type="ARBA" id="ARBA00023136"/>
    </source>
</evidence>
<evidence type="ECO:0000256" key="5">
    <source>
        <dbReference type="ARBA" id="ARBA00022967"/>
    </source>
</evidence>
<comment type="caution">
    <text evidence="10">Lacks conserved residue(s) required for the propagation of feature annotation.</text>
</comment>
<feature type="binding site" evidence="10">
    <location>
        <position position="74"/>
    </location>
    <ligand>
        <name>[4Fe-4S] cluster</name>
        <dbReference type="ChEBI" id="CHEBI:49883"/>
        <label>1</label>
    </ligand>
</feature>
<feature type="binding site" evidence="10">
    <location>
        <position position="52"/>
    </location>
    <ligand>
        <name>[4Fe-4S] cluster</name>
        <dbReference type="ChEBI" id="CHEBI:49883"/>
        <label>1</label>
    </ligand>
</feature>
<organism evidence="13 14">
    <name type="scientific">[Eubacterium] siraeum</name>
    <dbReference type="NCBI Taxonomy" id="39492"/>
    <lineage>
        <taxon>Bacteria</taxon>
        <taxon>Bacillati</taxon>
        <taxon>Bacillota</taxon>
        <taxon>Clostridia</taxon>
        <taxon>Eubacteriales</taxon>
        <taxon>Oscillospiraceae</taxon>
        <taxon>Oscillospiraceae incertae sedis</taxon>
    </lineage>
</organism>